<dbReference type="RefSeq" id="WP_126980875.1">
    <property type="nucleotide sequence ID" value="NZ_PQSP01000010.1"/>
</dbReference>
<organism evidence="1 2">
    <name type="scientific">Saezia sanguinis</name>
    <dbReference type="NCBI Taxonomy" id="1965230"/>
    <lineage>
        <taxon>Bacteria</taxon>
        <taxon>Pseudomonadati</taxon>
        <taxon>Pseudomonadota</taxon>
        <taxon>Betaproteobacteria</taxon>
        <taxon>Burkholderiales</taxon>
        <taxon>Saeziaceae</taxon>
        <taxon>Saezia</taxon>
    </lineage>
</organism>
<protein>
    <submittedName>
        <fullName evidence="1">Uncharacterized protein</fullName>
    </submittedName>
</protein>
<keyword evidence="2" id="KW-1185">Reference proteome</keyword>
<comment type="caution">
    <text evidence="1">The sequence shown here is derived from an EMBL/GenBank/DDBJ whole genome shotgun (WGS) entry which is preliminary data.</text>
</comment>
<evidence type="ECO:0000313" key="2">
    <source>
        <dbReference type="Proteomes" id="UP000286947"/>
    </source>
</evidence>
<dbReference type="Proteomes" id="UP000286947">
    <property type="component" value="Unassembled WGS sequence"/>
</dbReference>
<gene>
    <name evidence="1" type="ORF">CUZ56_02708</name>
</gene>
<dbReference type="EMBL" id="PQSP01000010">
    <property type="protein sequence ID" value="RUS65622.1"/>
    <property type="molecule type" value="Genomic_DNA"/>
</dbReference>
<evidence type="ECO:0000313" key="1">
    <source>
        <dbReference type="EMBL" id="RUS65622.1"/>
    </source>
</evidence>
<dbReference type="OrthoDB" id="8607340at2"/>
<sequence length="128" mass="15059">MKISKGYISVFGSSLGEGRELPKEIKGVNLNNNSSIEKMVNNYLKIEHKLWSDSMQLKVKESFRYGINYWPDQDLLNLYNEVLPQIVLPTNVSIREFYLNVWNLMFDNENIELLSFDYIEIPELDIYS</sequence>
<dbReference type="AlphaFoldDB" id="A0A433SA79"/>
<reference evidence="1 2" key="1">
    <citation type="submission" date="2018-01" db="EMBL/GenBank/DDBJ databases">
        <title>Saezia sanguinis gen. nov., sp. nov., in the order Burkholderiales isolated from human blood.</title>
        <authorList>
            <person name="Medina-Pascual M.J."/>
            <person name="Valdezate S."/>
            <person name="Monzon S."/>
            <person name="Cuesta I."/>
            <person name="Carrasco G."/>
            <person name="Villalon P."/>
            <person name="Saez-Nieto J.A."/>
        </authorList>
    </citation>
    <scope>NUCLEOTIDE SEQUENCE [LARGE SCALE GENOMIC DNA]</scope>
    <source>
        <strain evidence="1 2">CNM695-12</strain>
    </source>
</reference>
<accession>A0A433SA79</accession>
<name>A0A433SA79_9BURK</name>
<proteinExistence type="predicted"/>